<dbReference type="GO" id="GO:0003677">
    <property type="term" value="F:DNA binding"/>
    <property type="evidence" value="ECO:0007669"/>
    <property type="project" value="UniProtKB-KW"/>
</dbReference>
<dbReference type="RefSeq" id="WP_160763884.1">
    <property type="nucleotide sequence ID" value="NZ_WUPT01000001.1"/>
</dbReference>
<dbReference type="AlphaFoldDB" id="A0A7C9IGL9"/>
<evidence type="ECO:0000313" key="6">
    <source>
        <dbReference type="EMBL" id="MXQ08047.1"/>
    </source>
</evidence>
<dbReference type="Pfam" id="PF01381">
    <property type="entry name" value="HTH_3"/>
    <property type="match status" value="1"/>
</dbReference>
<dbReference type="InterPro" id="IPR050807">
    <property type="entry name" value="TransReg_Diox_bact_type"/>
</dbReference>
<keyword evidence="7" id="KW-1185">Reference proteome</keyword>
<organism evidence="6 7">
    <name type="scientific">Kangsaoukella pontilimi</name>
    <dbReference type="NCBI Taxonomy" id="2691042"/>
    <lineage>
        <taxon>Bacteria</taxon>
        <taxon>Pseudomonadati</taxon>
        <taxon>Pseudomonadota</taxon>
        <taxon>Alphaproteobacteria</taxon>
        <taxon>Rhodobacterales</taxon>
        <taxon>Paracoccaceae</taxon>
        <taxon>Kangsaoukella</taxon>
    </lineage>
</organism>
<comment type="similarity">
    <text evidence="1">Belongs to the short-chain fatty acyl-CoA assimilation regulator (ScfR) family.</text>
</comment>
<dbReference type="Pfam" id="PF09856">
    <property type="entry name" value="ScfRs"/>
    <property type="match status" value="1"/>
</dbReference>
<dbReference type="PANTHER" id="PTHR46797:SF23">
    <property type="entry name" value="HTH-TYPE TRANSCRIPTIONAL REGULATOR SUTR"/>
    <property type="match status" value="1"/>
</dbReference>
<dbReference type="GO" id="GO:0003700">
    <property type="term" value="F:DNA-binding transcription factor activity"/>
    <property type="evidence" value="ECO:0007669"/>
    <property type="project" value="TreeGrafter"/>
</dbReference>
<dbReference type="Gene3D" id="1.10.260.40">
    <property type="entry name" value="lambda repressor-like DNA-binding domains"/>
    <property type="match status" value="1"/>
</dbReference>
<sequence length="468" mass="53108">MQKTFVGPQLRQLRRDHGETQAQMARRLGISAAYVNLLESNQRSLSVQVLVSITEEYGVDWRDLLGHQSETRIPELRVAMRDPVFTGDAPDLQELRAAVDHAPRFVARFLQIYQSHRTMAERINRLTDTAQIDQLLAAAPEAAIHDFFRDRQNHFDDLEQAAEELREKIGGSHDDMYASLKRYLRVEHGIEARVVRLSEMPDTLREFRRDAGQVLLSEALDHPNRVFQLAYVAGLLVTSELVAARIAKAGLSDDDAEARLAVELTNYFAAAFLMPYDTVHELAELTRYDIDRIAAAFGVSYEQACHRLTTLQRDGKRGVPFFFLRVDRAGNITKRFNATAITLAEQGGACPVWDIHGAFRSPGLILPQFVELPDGERFFTISRTTDRPVFSRQTQDRRLVIALGCEVGYADRLGYAERFDPTDRTLYAPIGISCHLCPRQACSQRAHQPVNVRLKIDADRRGRTRYES</sequence>
<dbReference type="PROSITE" id="PS50943">
    <property type="entry name" value="HTH_CROC1"/>
    <property type="match status" value="1"/>
</dbReference>
<dbReference type="PANTHER" id="PTHR46797">
    <property type="entry name" value="HTH-TYPE TRANSCRIPTIONAL REGULATOR"/>
    <property type="match status" value="1"/>
</dbReference>
<keyword evidence="2" id="KW-0805">Transcription regulation</keyword>
<dbReference type="CDD" id="cd00093">
    <property type="entry name" value="HTH_XRE"/>
    <property type="match status" value="1"/>
</dbReference>
<name>A0A7C9IGL9_9RHOB</name>
<reference evidence="6 7" key="1">
    <citation type="submission" date="2019-12" db="EMBL/GenBank/DDBJ databases">
        <authorList>
            <person name="Lee S.D."/>
        </authorList>
    </citation>
    <scope>NUCLEOTIDE SEQUENCE [LARGE SCALE GENOMIC DNA]</scope>
    <source>
        <strain evidence="6 7">GH1-50</strain>
    </source>
</reference>
<keyword evidence="4" id="KW-0804">Transcription</keyword>
<dbReference type="InterPro" id="IPR018653">
    <property type="entry name" value="ScfR_C"/>
</dbReference>
<dbReference type="SMART" id="SM00530">
    <property type="entry name" value="HTH_XRE"/>
    <property type="match status" value="1"/>
</dbReference>
<dbReference type="EMBL" id="WUPT01000001">
    <property type="protein sequence ID" value="MXQ08047.1"/>
    <property type="molecule type" value="Genomic_DNA"/>
</dbReference>
<comment type="caution">
    <text evidence="6">The sequence shown here is derived from an EMBL/GenBank/DDBJ whole genome shotgun (WGS) entry which is preliminary data.</text>
</comment>
<evidence type="ECO:0000313" key="7">
    <source>
        <dbReference type="Proteomes" id="UP000480350"/>
    </source>
</evidence>
<dbReference type="Proteomes" id="UP000480350">
    <property type="component" value="Unassembled WGS sequence"/>
</dbReference>
<evidence type="ECO:0000256" key="4">
    <source>
        <dbReference type="ARBA" id="ARBA00023163"/>
    </source>
</evidence>
<reference evidence="6 7" key="2">
    <citation type="submission" date="2020-03" db="EMBL/GenBank/DDBJ databases">
        <title>Kangsaoukella pontilimi gen. nov., sp. nov., a new member of the family Rhodobacteraceae isolated from a tidal mudflat.</title>
        <authorList>
            <person name="Kim I.S."/>
        </authorList>
    </citation>
    <scope>NUCLEOTIDE SEQUENCE [LARGE SCALE GENOMIC DNA]</scope>
    <source>
        <strain evidence="6 7">GH1-50</strain>
    </source>
</reference>
<accession>A0A7C9IGL9</accession>
<protein>
    <submittedName>
        <fullName evidence="6">DUF2083 domain-containing protein</fullName>
    </submittedName>
</protein>
<dbReference type="SUPFAM" id="SSF47413">
    <property type="entry name" value="lambda repressor-like DNA-binding domains"/>
    <property type="match status" value="1"/>
</dbReference>
<dbReference type="InterPro" id="IPR010982">
    <property type="entry name" value="Lambda_DNA-bd_dom_sf"/>
</dbReference>
<dbReference type="InterPro" id="IPR026281">
    <property type="entry name" value="HTH_RamB"/>
</dbReference>
<feature type="domain" description="HTH cro/C1-type" evidence="5">
    <location>
        <begin position="10"/>
        <end position="64"/>
    </location>
</feature>
<dbReference type="Pfam" id="PF06114">
    <property type="entry name" value="Peptidase_M78"/>
    <property type="match status" value="1"/>
</dbReference>
<dbReference type="InterPro" id="IPR001387">
    <property type="entry name" value="Cro/C1-type_HTH"/>
</dbReference>
<dbReference type="PIRSF" id="PIRSF019251">
    <property type="entry name" value="Rv0465c"/>
    <property type="match status" value="1"/>
</dbReference>
<evidence type="ECO:0000256" key="3">
    <source>
        <dbReference type="ARBA" id="ARBA00023125"/>
    </source>
</evidence>
<evidence type="ECO:0000259" key="5">
    <source>
        <dbReference type="PROSITE" id="PS50943"/>
    </source>
</evidence>
<dbReference type="GO" id="GO:0005829">
    <property type="term" value="C:cytosol"/>
    <property type="evidence" value="ECO:0007669"/>
    <property type="project" value="TreeGrafter"/>
</dbReference>
<keyword evidence="3" id="KW-0238">DNA-binding</keyword>
<evidence type="ECO:0000256" key="2">
    <source>
        <dbReference type="ARBA" id="ARBA00023015"/>
    </source>
</evidence>
<proteinExistence type="inferred from homology"/>
<evidence type="ECO:0000256" key="1">
    <source>
        <dbReference type="ARBA" id="ARBA00007227"/>
    </source>
</evidence>
<dbReference type="InterPro" id="IPR010359">
    <property type="entry name" value="IrrE_HExxH"/>
</dbReference>
<gene>
    <name evidence="6" type="ORF">GQ651_09345</name>
</gene>